<keyword evidence="1" id="KW-0472">Membrane</keyword>
<evidence type="ECO:0000313" key="3">
    <source>
        <dbReference type="Proteomes" id="UP001596043"/>
    </source>
</evidence>
<sequence>MQNEPIVITKNSFFSLLFLVVSYISTGQVHLGYTLDIDDSFTLHQDVIQIITQDLQGTTQEIKNNLQGTMYFIVKEKTEENITLDVGFKSFYMKTSSEQLGGVLVEIDTEAEEQTPESKMFMGLIDSSIGIIIDYSGKIMEVQNGDTFINNMLNGMGITDPAILEQTKKQLEKDWSGEALGRSFEQVLFNYPNTKVKQGDSWKNEFVSETGLNATNTWTLDAIENDSYKISGTADVFMKTTNAQITMNLSGTQQTDLVADSKHKFPIKITVISTVEGDAYPPSMPDYKIPTKIVSTTTYTRL</sequence>
<dbReference type="Pfam" id="PF19777">
    <property type="entry name" value="DUF6263"/>
    <property type="match status" value="1"/>
</dbReference>
<accession>A0ABV9HR45</accession>
<dbReference type="RefSeq" id="WP_379976833.1">
    <property type="nucleotide sequence ID" value="NZ_JBHSFV010000001.1"/>
</dbReference>
<dbReference type="InterPro" id="IPR046230">
    <property type="entry name" value="DUF6263"/>
</dbReference>
<comment type="caution">
    <text evidence="2">The sequence shown here is derived from an EMBL/GenBank/DDBJ whole genome shotgun (WGS) entry which is preliminary data.</text>
</comment>
<feature type="transmembrane region" description="Helical" evidence="1">
    <location>
        <begin position="12"/>
        <end position="33"/>
    </location>
</feature>
<keyword evidence="1" id="KW-1133">Transmembrane helix</keyword>
<reference evidence="3" key="1">
    <citation type="journal article" date="2019" name="Int. J. Syst. Evol. Microbiol.">
        <title>The Global Catalogue of Microorganisms (GCM) 10K type strain sequencing project: providing services to taxonomists for standard genome sequencing and annotation.</title>
        <authorList>
            <consortium name="The Broad Institute Genomics Platform"/>
            <consortium name="The Broad Institute Genome Sequencing Center for Infectious Disease"/>
            <person name="Wu L."/>
            <person name="Ma J."/>
        </authorList>
    </citation>
    <scope>NUCLEOTIDE SEQUENCE [LARGE SCALE GENOMIC DNA]</scope>
    <source>
        <strain evidence="3">YJ-61-S</strain>
    </source>
</reference>
<dbReference type="Proteomes" id="UP001596043">
    <property type="component" value="Unassembled WGS sequence"/>
</dbReference>
<keyword evidence="3" id="KW-1185">Reference proteome</keyword>
<protein>
    <submittedName>
        <fullName evidence="2">DUF6263 family protein</fullName>
    </submittedName>
</protein>
<evidence type="ECO:0000256" key="1">
    <source>
        <dbReference type="SAM" id="Phobius"/>
    </source>
</evidence>
<name>A0ABV9HR45_9FLAO</name>
<evidence type="ECO:0000313" key="2">
    <source>
        <dbReference type="EMBL" id="MFC4632632.1"/>
    </source>
</evidence>
<keyword evidence="1" id="KW-0812">Transmembrane</keyword>
<organism evidence="2 3">
    <name type="scientific">Dokdonia ponticola</name>
    <dbReference type="NCBI Taxonomy" id="2041041"/>
    <lineage>
        <taxon>Bacteria</taxon>
        <taxon>Pseudomonadati</taxon>
        <taxon>Bacteroidota</taxon>
        <taxon>Flavobacteriia</taxon>
        <taxon>Flavobacteriales</taxon>
        <taxon>Flavobacteriaceae</taxon>
        <taxon>Dokdonia</taxon>
    </lineage>
</organism>
<gene>
    <name evidence="2" type="ORF">ACFO3O_01865</name>
</gene>
<proteinExistence type="predicted"/>
<dbReference type="EMBL" id="JBHSFV010000001">
    <property type="protein sequence ID" value="MFC4632632.1"/>
    <property type="molecule type" value="Genomic_DNA"/>
</dbReference>